<dbReference type="EMBL" id="BT037416">
    <property type="protein sequence ID" value="ACF82421.1"/>
    <property type="molecule type" value="mRNA"/>
</dbReference>
<organism evidence="2">
    <name type="scientific">Zea mays</name>
    <name type="common">Maize</name>
    <dbReference type="NCBI Taxonomy" id="4577"/>
    <lineage>
        <taxon>Eukaryota</taxon>
        <taxon>Viridiplantae</taxon>
        <taxon>Streptophyta</taxon>
        <taxon>Embryophyta</taxon>
        <taxon>Tracheophyta</taxon>
        <taxon>Spermatophyta</taxon>
        <taxon>Magnoliopsida</taxon>
        <taxon>Liliopsida</taxon>
        <taxon>Poales</taxon>
        <taxon>Poaceae</taxon>
        <taxon>PACMAD clade</taxon>
        <taxon>Panicoideae</taxon>
        <taxon>Andropogonodae</taxon>
        <taxon>Andropogoneae</taxon>
        <taxon>Tripsacinae</taxon>
        <taxon>Zea</taxon>
    </lineage>
</organism>
<dbReference type="EMBL" id="BT086696">
    <property type="protein sequence ID" value="ACR37049.1"/>
    <property type="molecule type" value="mRNA"/>
</dbReference>
<keyword evidence="1" id="KW-1133">Transmembrane helix</keyword>
<feature type="transmembrane region" description="Helical" evidence="1">
    <location>
        <begin position="12"/>
        <end position="34"/>
    </location>
</feature>
<evidence type="ECO:0000256" key="1">
    <source>
        <dbReference type="SAM" id="Phobius"/>
    </source>
</evidence>
<sequence length="81" mass="9380">MCIWIFVLSSDLQLVLIFIHLSIMIGKVISFGTIHQQLISRLMQKSVNLKRVRTLMVKTRVRIMARPPGVGMYRVKPMVLQ</sequence>
<accession>B4FJX8</accession>
<dbReference type="AlphaFoldDB" id="B4FJX8"/>
<keyword evidence="1" id="KW-0472">Membrane</keyword>
<keyword evidence="1" id="KW-0812">Transmembrane</keyword>
<name>B4FJX8_MAIZE</name>
<reference evidence="2" key="1">
    <citation type="journal article" date="2009" name="PLoS Genet.">
        <title>Sequencing, mapping, and analysis of 27,455 maize full-length cDNAs.</title>
        <authorList>
            <person name="Soderlund C."/>
            <person name="Descour A."/>
            <person name="Kudrna D."/>
            <person name="Bomhoff M."/>
            <person name="Boyd L."/>
            <person name="Currie J."/>
            <person name="Angelova A."/>
            <person name="Collura K."/>
            <person name="Wissotski M."/>
            <person name="Ashley E."/>
            <person name="Morrow D."/>
            <person name="Fernandes J."/>
            <person name="Walbot V."/>
            <person name="Yu Y."/>
        </authorList>
    </citation>
    <scope>NUCLEOTIDE SEQUENCE</scope>
    <source>
        <strain evidence="2">B73</strain>
    </source>
</reference>
<proteinExistence type="evidence at transcript level"/>
<evidence type="ECO:0000313" key="2">
    <source>
        <dbReference type="EMBL" id="ACF82421.1"/>
    </source>
</evidence>
<protein>
    <submittedName>
        <fullName evidence="2">Uncharacterized protein</fullName>
    </submittedName>
</protein>